<comment type="caution">
    <text evidence="1">The sequence shown here is derived from an EMBL/GenBank/DDBJ whole genome shotgun (WGS) entry which is preliminary data.</text>
</comment>
<proteinExistence type="predicted"/>
<dbReference type="RefSeq" id="WP_146507578.1">
    <property type="nucleotide sequence ID" value="NZ_SIHI01000001.1"/>
</dbReference>
<sequence length="137" mass="15833">MKPEDKSGRWSVTYQEETWPIFKTWKTKKEALAAAPAHLALNICEKFYIGQLVRPNLPSIDGESVIEDLICNHPDYSSEAAEGTFEASKEELSDLTQRLSKTFEDWVRIHRLEPTFYLIQNVTEHITEFPLEEDSES</sequence>
<organism evidence="1 2">
    <name type="scientific">Thalassoglobus neptunius</name>
    <dbReference type="NCBI Taxonomy" id="1938619"/>
    <lineage>
        <taxon>Bacteria</taxon>
        <taxon>Pseudomonadati</taxon>
        <taxon>Planctomycetota</taxon>
        <taxon>Planctomycetia</taxon>
        <taxon>Planctomycetales</taxon>
        <taxon>Planctomycetaceae</taxon>
        <taxon>Thalassoglobus</taxon>
    </lineage>
</organism>
<evidence type="ECO:0000313" key="1">
    <source>
        <dbReference type="EMBL" id="TWT57704.1"/>
    </source>
</evidence>
<dbReference type="AlphaFoldDB" id="A0A5C5X411"/>
<accession>A0A5C5X411</accession>
<dbReference type="Proteomes" id="UP000317243">
    <property type="component" value="Unassembled WGS sequence"/>
</dbReference>
<reference evidence="1 2" key="1">
    <citation type="submission" date="2019-02" db="EMBL/GenBank/DDBJ databases">
        <title>Deep-cultivation of Planctomycetes and their phenomic and genomic characterization uncovers novel biology.</title>
        <authorList>
            <person name="Wiegand S."/>
            <person name="Jogler M."/>
            <person name="Boedeker C."/>
            <person name="Pinto D."/>
            <person name="Vollmers J."/>
            <person name="Rivas-Marin E."/>
            <person name="Kohn T."/>
            <person name="Peeters S.H."/>
            <person name="Heuer A."/>
            <person name="Rast P."/>
            <person name="Oberbeckmann S."/>
            <person name="Bunk B."/>
            <person name="Jeske O."/>
            <person name="Meyerdierks A."/>
            <person name="Storesund J.E."/>
            <person name="Kallscheuer N."/>
            <person name="Luecker S."/>
            <person name="Lage O.M."/>
            <person name="Pohl T."/>
            <person name="Merkel B.J."/>
            <person name="Hornburger P."/>
            <person name="Mueller R.-W."/>
            <person name="Bruemmer F."/>
            <person name="Labrenz M."/>
            <person name="Spormann A.M."/>
            <person name="Op Den Camp H."/>
            <person name="Overmann J."/>
            <person name="Amann R."/>
            <person name="Jetten M.S.M."/>
            <person name="Mascher T."/>
            <person name="Medema M.H."/>
            <person name="Devos D.P."/>
            <person name="Kaster A.-K."/>
            <person name="Ovreas L."/>
            <person name="Rohde M."/>
            <person name="Galperin M.Y."/>
            <person name="Jogler C."/>
        </authorList>
    </citation>
    <scope>NUCLEOTIDE SEQUENCE [LARGE SCALE GENOMIC DNA]</scope>
    <source>
        <strain evidence="1 2">KOR42</strain>
    </source>
</reference>
<protein>
    <submittedName>
        <fullName evidence="1">Uncharacterized protein</fullName>
    </submittedName>
</protein>
<keyword evidence="2" id="KW-1185">Reference proteome</keyword>
<gene>
    <name evidence="1" type="ORF">KOR42_10680</name>
</gene>
<evidence type="ECO:0000313" key="2">
    <source>
        <dbReference type="Proteomes" id="UP000317243"/>
    </source>
</evidence>
<name>A0A5C5X411_9PLAN</name>
<dbReference type="EMBL" id="SIHI01000001">
    <property type="protein sequence ID" value="TWT57704.1"/>
    <property type="molecule type" value="Genomic_DNA"/>
</dbReference>